<dbReference type="InterPro" id="IPR030389">
    <property type="entry name" value="G_FEOB_dom"/>
</dbReference>
<dbReference type="Pfam" id="PF02421">
    <property type="entry name" value="FeoB_N"/>
    <property type="match status" value="1"/>
</dbReference>
<dbReference type="InterPro" id="IPR050860">
    <property type="entry name" value="FeoB_GTPase"/>
</dbReference>
<feature type="domain" description="FeoB-type G" evidence="18">
    <location>
        <begin position="1"/>
        <end position="163"/>
    </location>
</feature>
<keyword evidence="16" id="KW-0460">Magnesium</keyword>
<feature type="binding site" evidence="16">
    <location>
        <position position="23"/>
    </location>
    <ligand>
        <name>Mg(2+)</name>
        <dbReference type="ChEBI" id="CHEBI:18420"/>
        <label>2</label>
    </ligand>
</feature>
<keyword evidence="11" id="KW-0406">Ion transport</keyword>
<dbReference type="InterPro" id="IPR006073">
    <property type="entry name" value="GTP-bd"/>
</dbReference>
<evidence type="ECO:0000256" key="6">
    <source>
        <dbReference type="ARBA" id="ARBA00022519"/>
    </source>
</evidence>
<keyword evidence="13 17" id="KW-0472">Membrane</keyword>
<name>A0A926EQ67_9FIRM</name>
<dbReference type="PROSITE" id="PS51711">
    <property type="entry name" value="G_FEOB"/>
    <property type="match status" value="1"/>
</dbReference>
<dbReference type="SUPFAM" id="SSF52540">
    <property type="entry name" value="P-loop containing nucleoside triphosphate hydrolases"/>
    <property type="match status" value="1"/>
</dbReference>
<dbReference type="InterPro" id="IPR011640">
    <property type="entry name" value="Fe2_transport_prot_B_C"/>
</dbReference>
<feature type="binding site" evidence="16">
    <location>
        <position position="22"/>
    </location>
    <ligand>
        <name>Mg(2+)</name>
        <dbReference type="ChEBI" id="CHEBI:18420"/>
        <label>1</label>
    </ligand>
</feature>
<sequence>MRTIALLGNPNCGKTTLFNKLTGSNQHVGNWAGVTVERKEGKIHTPQGDALLIDLPGIYSFGAYSPEEAVARDFLLEENVDGVINILDGTNLERNLYLTMQLLEIGCPVVVAVNMMDEIRAKGANLDIDKLARSLEVPVVGISARTGENVQQLAQTALKLKKRTRGPLYDRKLEQDIEQTQQLLKGNIHPLKGKERYYALQYLESGTLPFLVSREKKYKLSEIRENAIRRYEKIDPQTAIASERYKIVEKIAAKVYTPEENLLKTSVSDWIDKLILNKILAFPLFFLVMYGVFSVSFGNIGILLKKGMETGVFWLTKTAEALLAGIQTNPMIIGLIIDGVIGGMGAVVTFLPQIALIFFFLTLLEDCGYMARAAFIMDKPLRGLGLTGKSFIPMLMGFGCTTPAVMAARTMDTSRDRNMTILLIPFLSCGAKFPIYAMFAGVFYPHHQGQVVFGIYLLGIFVGACYGWFLKSSVYKRNDAPFLMEFPPYRLPSARELLRNTGRKCEEFLKKVGTLIFLLSIIVWILQHISLELRFVTDTSQSIFAMAGEVIAPVFSPLGFSSPEAGGALLAGLVTKEAVISALSVMCAPVPLTDALPGMFTPLSAASFLVFCLLYSPCLSALATMRRELHSWKAAALAAAVQTGIAYIAALAVYQIGLLCCRLFG</sequence>
<dbReference type="PANTHER" id="PTHR43185:SF1">
    <property type="entry name" value="FE(2+) TRANSPORTER FEOB"/>
    <property type="match status" value="1"/>
</dbReference>
<dbReference type="PANTHER" id="PTHR43185">
    <property type="entry name" value="FERROUS IRON TRANSPORT PROTEIN B"/>
    <property type="match status" value="1"/>
</dbReference>
<dbReference type="InterPro" id="IPR003373">
    <property type="entry name" value="Fe2_transport_prot-B"/>
</dbReference>
<keyword evidence="6" id="KW-0997">Cell inner membrane</keyword>
<evidence type="ECO:0000256" key="17">
    <source>
        <dbReference type="RuleBase" id="RU362098"/>
    </source>
</evidence>
<dbReference type="Proteomes" id="UP000623678">
    <property type="component" value="Unassembled WGS sequence"/>
</dbReference>
<protein>
    <recommendedName>
        <fullName evidence="14 17">Ferrous iron transport protein B</fullName>
    </recommendedName>
</protein>
<dbReference type="RefSeq" id="WP_262394470.1">
    <property type="nucleotide sequence ID" value="NZ_JACRTD010000002.1"/>
</dbReference>
<dbReference type="Pfam" id="PF07670">
    <property type="entry name" value="Gate"/>
    <property type="match status" value="2"/>
</dbReference>
<comment type="function">
    <text evidence="1 17">Probable transporter of a GTP-driven Fe(2+) uptake system.</text>
</comment>
<evidence type="ECO:0000256" key="1">
    <source>
        <dbReference type="ARBA" id="ARBA00003926"/>
    </source>
</evidence>
<dbReference type="InterPro" id="IPR011642">
    <property type="entry name" value="Gate_dom"/>
</dbReference>
<feature type="binding site" evidence="16">
    <location>
        <position position="19"/>
    </location>
    <ligand>
        <name>Mg(2+)</name>
        <dbReference type="ChEBI" id="CHEBI:18420"/>
        <label>2</label>
    </ligand>
</feature>
<gene>
    <name evidence="19" type="primary">feoB</name>
    <name evidence="19" type="ORF">H8705_03545</name>
</gene>
<organism evidence="19 20">
    <name type="scientific">Youxingia wuxianensis</name>
    <dbReference type="NCBI Taxonomy" id="2763678"/>
    <lineage>
        <taxon>Bacteria</taxon>
        <taxon>Bacillati</taxon>
        <taxon>Bacillota</taxon>
        <taxon>Clostridia</taxon>
        <taxon>Eubacteriales</taxon>
        <taxon>Oscillospiraceae</taxon>
        <taxon>Youxingia</taxon>
    </lineage>
</organism>
<keyword evidence="8 15" id="KW-0547">Nucleotide-binding</keyword>
<proteinExistence type="inferred from homology"/>
<dbReference type="InterPro" id="IPR041069">
    <property type="entry name" value="FeoB_Cyto"/>
</dbReference>
<keyword evidence="9 17" id="KW-1133">Transmembrane helix</keyword>
<feature type="transmembrane region" description="Helical" evidence="17">
    <location>
        <begin position="450"/>
        <end position="469"/>
    </location>
</feature>
<evidence type="ECO:0000256" key="8">
    <source>
        <dbReference type="ARBA" id="ARBA00022741"/>
    </source>
</evidence>
<evidence type="ECO:0000256" key="10">
    <source>
        <dbReference type="ARBA" id="ARBA00023004"/>
    </source>
</evidence>
<feature type="transmembrane region" description="Helical" evidence="17">
    <location>
        <begin position="634"/>
        <end position="654"/>
    </location>
</feature>
<keyword evidence="10 17" id="KW-0408">Iron</keyword>
<feature type="transmembrane region" description="Helical" evidence="17">
    <location>
        <begin position="420"/>
        <end position="444"/>
    </location>
</feature>
<evidence type="ECO:0000256" key="14">
    <source>
        <dbReference type="NCBIfam" id="TIGR00437"/>
    </source>
</evidence>
<dbReference type="Pfam" id="PF07664">
    <property type="entry name" value="FeoB_C"/>
    <property type="match status" value="1"/>
</dbReference>
<feature type="transmembrane region" description="Helical" evidence="17">
    <location>
        <begin position="280"/>
        <end position="304"/>
    </location>
</feature>
<feature type="binding site" evidence="15">
    <location>
        <begin position="33"/>
        <end position="37"/>
    </location>
    <ligand>
        <name>GTP</name>
        <dbReference type="ChEBI" id="CHEBI:37565"/>
        <label>1</label>
    </ligand>
</feature>
<keyword evidence="16" id="KW-0479">Metal-binding</keyword>
<feature type="transmembrane region" description="Helical" evidence="17">
    <location>
        <begin position="512"/>
        <end position="531"/>
    </location>
</feature>
<evidence type="ECO:0000256" key="11">
    <source>
        <dbReference type="ARBA" id="ARBA00023065"/>
    </source>
</evidence>
<comment type="subcellular location">
    <subcellularLocation>
        <location evidence="2">Cell inner membrane</location>
        <topology evidence="2">Multi-pass membrane protein</topology>
    </subcellularLocation>
    <subcellularLocation>
        <location evidence="17">Cell membrane</location>
        <topology evidence="17">Multi-pass membrane protein</topology>
    </subcellularLocation>
</comment>
<comment type="caution">
    <text evidence="19">The sequence shown here is derived from an EMBL/GenBank/DDBJ whole genome shotgun (WGS) entry which is preliminary data.</text>
</comment>
<feature type="transmembrane region" description="Helical" evidence="17">
    <location>
        <begin position="390"/>
        <end position="408"/>
    </location>
</feature>
<dbReference type="NCBIfam" id="TIGR00437">
    <property type="entry name" value="feoB"/>
    <property type="match status" value="1"/>
</dbReference>
<feature type="transmembrane region" description="Helical" evidence="17">
    <location>
        <begin position="332"/>
        <end position="361"/>
    </location>
</feature>
<dbReference type="Pfam" id="PF17910">
    <property type="entry name" value="FeoB_Cyto"/>
    <property type="match status" value="1"/>
</dbReference>
<keyword evidence="7 17" id="KW-0812">Transmembrane</keyword>
<evidence type="ECO:0000256" key="15">
    <source>
        <dbReference type="PIRSR" id="PIRSR603373-1"/>
    </source>
</evidence>
<dbReference type="InterPro" id="IPR005225">
    <property type="entry name" value="Small_GTP-bd"/>
</dbReference>
<dbReference type="AlphaFoldDB" id="A0A926EQ67"/>
<feature type="binding site" evidence="15">
    <location>
        <begin position="114"/>
        <end position="117"/>
    </location>
    <ligand>
        <name>GTP</name>
        <dbReference type="ChEBI" id="CHEBI:37565"/>
        <label>1</label>
    </ligand>
</feature>
<keyword evidence="12 15" id="KW-0342">GTP-binding</keyword>
<feature type="binding site" evidence="15">
    <location>
        <begin position="54"/>
        <end position="57"/>
    </location>
    <ligand>
        <name>GTP</name>
        <dbReference type="ChEBI" id="CHEBI:37565"/>
        <label>1</label>
    </ligand>
</feature>
<evidence type="ECO:0000256" key="3">
    <source>
        <dbReference type="ARBA" id="ARBA00022448"/>
    </source>
</evidence>
<keyword evidence="4" id="KW-1003">Cell membrane</keyword>
<dbReference type="CDD" id="cd01879">
    <property type="entry name" value="FeoB"/>
    <property type="match status" value="1"/>
</dbReference>
<evidence type="ECO:0000313" key="19">
    <source>
        <dbReference type="EMBL" id="MBC8584647.1"/>
    </source>
</evidence>
<dbReference type="GO" id="GO:0015093">
    <property type="term" value="F:ferrous iron transmembrane transporter activity"/>
    <property type="evidence" value="ECO:0007669"/>
    <property type="project" value="UniProtKB-UniRule"/>
</dbReference>
<evidence type="ECO:0000256" key="13">
    <source>
        <dbReference type="ARBA" id="ARBA00023136"/>
    </source>
</evidence>
<evidence type="ECO:0000259" key="18">
    <source>
        <dbReference type="PROSITE" id="PS51711"/>
    </source>
</evidence>
<keyword evidence="20" id="KW-1185">Reference proteome</keyword>
<evidence type="ECO:0000313" key="20">
    <source>
        <dbReference type="Proteomes" id="UP000623678"/>
    </source>
</evidence>
<dbReference type="NCBIfam" id="TIGR00231">
    <property type="entry name" value="small_GTP"/>
    <property type="match status" value="1"/>
</dbReference>
<feature type="binding site" evidence="15">
    <location>
        <begin position="8"/>
        <end position="15"/>
    </location>
    <ligand>
        <name>GTP</name>
        <dbReference type="ChEBI" id="CHEBI:37565"/>
        <label>1</label>
    </ligand>
</feature>
<keyword evidence="3 17" id="KW-0813">Transport</keyword>
<evidence type="ECO:0000256" key="16">
    <source>
        <dbReference type="PIRSR" id="PIRSR603373-2"/>
    </source>
</evidence>
<evidence type="ECO:0000256" key="4">
    <source>
        <dbReference type="ARBA" id="ARBA00022475"/>
    </source>
</evidence>
<feature type="transmembrane region" description="Helical" evidence="17">
    <location>
        <begin position="603"/>
        <end position="622"/>
    </location>
</feature>
<evidence type="ECO:0000256" key="5">
    <source>
        <dbReference type="ARBA" id="ARBA00022496"/>
    </source>
</evidence>
<comment type="similarity">
    <text evidence="17">Belongs to the TRAFAC class TrmE-Era-EngA-EngB-Septin-like GTPase superfamily. FeoB GTPase (TC 9.A.8) family.</text>
</comment>
<dbReference type="InterPro" id="IPR027417">
    <property type="entry name" value="P-loop_NTPase"/>
</dbReference>
<dbReference type="GO" id="GO:0046872">
    <property type="term" value="F:metal ion binding"/>
    <property type="evidence" value="ECO:0007669"/>
    <property type="project" value="UniProtKB-KW"/>
</dbReference>
<dbReference type="Gene3D" id="1.10.287.1770">
    <property type="match status" value="1"/>
</dbReference>
<evidence type="ECO:0000256" key="9">
    <source>
        <dbReference type="ARBA" id="ARBA00022989"/>
    </source>
</evidence>
<dbReference type="FunFam" id="3.40.50.300:FF:000426">
    <property type="entry name" value="Ferrous iron transport protein B"/>
    <property type="match status" value="1"/>
</dbReference>
<evidence type="ECO:0000256" key="7">
    <source>
        <dbReference type="ARBA" id="ARBA00022692"/>
    </source>
</evidence>
<reference evidence="19" key="1">
    <citation type="submission" date="2020-08" db="EMBL/GenBank/DDBJ databases">
        <title>Genome public.</title>
        <authorList>
            <person name="Liu C."/>
            <person name="Sun Q."/>
        </authorList>
    </citation>
    <scope>NUCLEOTIDE SEQUENCE</scope>
    <source>
        <strain evidence="19">NSJ-64</strain>
    </source>
</reference>
<dbReference type="GO" id="GO:0005525">
    <property type="term" value="F:GTP binding"/>
    <property type="evidence" value="ECO:0007669"/>
    <property type="project" value="UniProtKB-KW"/>
</dbReference>
<dbReference type="EMBL" id="JACRTD010000002">
    <property type="protein sequence ID" value="MBC8584647.1"/>
    <property type="molecule type" value="Genomic_DNA"/>
</dbReference>
<dbReference type="GO" id="GO:0005886">
    <property type="term" value="C:plasma membrane"/>
    <property type="evidence" value="ECO:0007669"/>
    <property type="project" value="UniProtKB-SubCell"/>
</dbReference>
<evidence type="ECO:0000256" key="2">
    <source>
        <dbReference type="ARBA" id="ARBA00004429"/>
    </source>
</evidence>
<accession>A0A926EQ67</accession>
<evidence type="ECO:0000256" key="12">
    <source>
        <dbReference type="ARBA" id="ARBA00023134"/>
    </source>
</evidence>
<dbReference type="Gene3D" id="3.40.50.300">
    <property type="entry name" value="P-loop containing nucleotide triphosphate hydrolases"/>
    <property type="match status" value="1"/>
</dbReference>
<keyword evidence="5 17" id="KW-0410">Iron transport</keyword>
<dbReference type="PRINTS" id="PR00326">
    <property type="entry name" value="GTP1OBG"/>
</dbReference>